<proteinExistence type="predicted"/>
<protein>
    <submittedName>
        <fullName evidence="1">Uncharacterized protein</fullName>
    </submittedName>
</protein>
<dbReference type="Proteomes" id="UP000319210">
    <property type="component" value="Unassembled WGS sequence"/>
</dbReference>
<dbReference type="EMBL" id="BJMM01000024">
    <property type="protein sequence ID" value="GEB51847.1"/>
    <property type="molecule type" value="Genomic_DNA"/>
</dbReference>
<dbReference type="AlphaFoldDB" id="A0A4Y3R4P4"/>
<dbReference type="RefSeq" id="WP_143665080.1">
    <property type="nucleotide sequence ID" value="NZ_MUBL01000093.1"/>
</dbReference>
<evidence type="ECO:0000313" key="1">
    <source>
        <dbReference type="EMBL" id="GEB51847.1"/>
    </source>
</evidence>
<accession>A0A4Y3R4P4</accession>
<organism evidence="1 2">
    <name type="scientific">Streptomyces cacaoi</name>
    <dbReference type="NCBI Taxonomy" id="1898"/>
    <lineage>
        <taxon>Bacteria</taxon>
        <taxon>Bacillati</taxon>
        <taxon>Actinomycetota</taxon>
        <taxon>Actinomycetes</taxon>
        <taxon>Kitasatosporales</taxon>
        <taxon>Streptomycetaceae</taxon>
        <taxon>Streptomyces</taxon>
    </lineage>
</organism>
<reference evidence="1 2" key="1">
    <citation type="submission" date="2019-06" db="EMBL/GenBank/DDBJ databases">
        <title>Whole genome shotgun sequence of Streptomyces cacaoi subsp. cacaoi NBRC 12748.</title>
        <authorList>
            <person name="Hosoyama A."/>
            <person name="Uohara A."/>
            <person name="Ohji S."/>
            <person name="Ichikawa N."/>
        </authorList>
    </citation>
    <scope>NUCLEOTIDE SEQUENCE [LARGE SCALE GENOMIC DNA]</scope>
    <source>
        <strain evidence="1 2">NBRC 12748</strain>
    </source>
</reference>
<keyword evidence="2" id="KW-1185">Reference proteome</keyword>
<name>A0A4Y3R4P4_STRCI</name>
<evidence type="ECO:0000313" key="2">
    <source>
        <dbReference type="Proteomes" id="UP000319210"/>
    </source>
</evidence>
<comment type="caution">
    <text evidence="1">The sequence shown here is derived from an EMBL/GenBank/DDBJ whole genome shotgun (WGS) entry which is preliminary data.</text>
</comment>
<sequence>MDKGWHALVVHTTIHAQLCARLGKFVHHVPDTENHGTGRRPGAGDMDRTQRAITAAGYTPDPLLWLTARANCSQCHAGCADSPAK</sequence>
<gene>
    <name evidence="1" type="ORF">SCA03_43980</name>
</gene>